<gene>
    <name evidence="1" type="ORF">MM171A01319_0009</name>
    <name evidence="2" type="ORF">MM171B02265_0010</name>
</gene>
<proteinExistence type="predicted"/>
<evidence type="ECO:0000313" key="1">
    <source>
        <dbReference type="EMBL" id="QJA99106.1"/>
    </source>
</evidence>
<protein>
    <submittedName>
        <fullName evidence="1">Uncharacterized protein</fullName>
    </submittedName>
</protein>
<sequence>MACATRVWCPDGCFDTNTYVGACIPKCIDCVYYPEKCLEWKNFWDAEKHSALSHEQSEVHGVQEVHEEGVALPCNPAPTCPECGSTRVRIVYKDDEATEVNFYDCTLCSAVFLPTKNVPPNRNPIKHIYGEEEDD</sequence>
<name>A0A6M3LUD7_9ZZZZ</name>
<dbReference type="EMBL" id="MT143719">
    <property type="protein sequence ID" value="QJB01623.1"/>
    <property type="molecule type" value="Genomic_DNA"/>
</dbReference>
<organism evidence="1">
    <name type="scientific">viral metagenome</name>
    <dbReference type="NCBI Taxonomy" id="1070528"/>
    <lineage>
        <taxon>unclassified sequences</taxon>
        <taxon>metagenomes</taxon>
        <taxon>organismal metagenomes</taxon>
    </lineage>
</organism>
<dbReference type="EMBL" id="MT143629">
    <property type="protein sequence ID" value="QJA99106.1"/>
    <property type="molecule type" value="Genomic_DNA"/>
</dbReference>
<evidence type="ECO:0000313" key="2">
    <source>
        <dbReference type="EMBL" id="QJB01623.1"/>
    </source>
</evidence>
<accession>A0A6M3LUD7</accession>
<dbReference type="AlphaFoldDB" id="A0A6M3LUD7"/>
<reference evidence="1" key="1">
    <citation type="submission" date="2020-03" db="EMBL/GenBank/DDBJ databases">
        <title>The deep terrestrial virosphere.</title>
        <authorList>
            <person name="Holmfeldt K."/>
            <person name="Nilsson E."/>
            <person name="Simone D."/>
            <person name="Lopez-Fernandez M."/>
            <person name="Wu X."/>
            <person name="de Brujin I."/>
            <person name="Lundin D."/>
            <person name="Andersson A."/>
            <person name="Bertilsson S."/>
            <person name="Dopson M."/>
        </authorList>
    </citation>
    <scope>NUCLEOTIDE SEQUENCE</scope>
    <source>
        <strain evidence="1">MM171A01319</strain>
        <strain evidence="2">MM171B02265</strain>
    </source>
</reference>